<dbReference type="OrthoDB" id="6474464at2759"/>
<keyword evidence="1" id="KW-0175">Coiled coil</keyword>
<evidence type="ECO:0000313" key="3">
    <source>
        <dbReference type="EMBL" id="EDR09044.1"/>
    </source>
</evidence>
<feature type="region of interest" description="Disordered" evidence="2">
    <location>
        <begin position="1"/>
        <end position="56"/>
    </location>
</feature>
<dbReference type="HOGENOM" id="CLU_1227347_0_0_1"/>
<proteinExistence type="predicted"/>
<keyword evidence="4" id="KW-1185">Reference proteome</keyword>
<feature type="non-terminal residue" evidence="3">
    <location>
        <position position="222"/>
    </location>
</feature>
<reference evidence="3 4" key="1">
    <citation type="journal article" date="2008" name="Nature">
        <title>The genome of Laccaria bicolor provides insights into mycorrhizal symbiosis.</title>
        <authorList>
            <person name="Martin F."/>
            <person name="Aerts A."/>
            <person name="Ahren D."/>
            <person name="Brun A."/>
            <person name="Danchin E.G.J."/>
            <person name="Duchaussoy F."/>
            <person name="Gibon J."/>
            <person name="Kohler A."/>
            <person name="Lindquist E."/>
            <person name="Pereda V."/>
            <person name="Salamov A."/>
            <person name="Shapiro H.J."/>
            <person name="Wuyts J."/>
            <person name="Blaudez D."/>
            <person name="Buee M."/>
            <person name="Brokstein P."/>
            <person name="Canbaeck B."/>
            <person name="Cohen D."/>
            <person name="Courty P.E."/>
            <person name="Coutinho P.M."/>
            <person name="Delaruelle C."/>
            <person name="Detter J.C."/>
            <person name="Deveau A."/>
            <person name="DiFazio S."/>
            <person name="Duplessis S."/>
            <person name="Fraissinet-Tachet L."/>
            <person name="Lucic E."/>
            <person name="Frey-Klett P."/>
            <person name="Fourrey C."/>
            <person name="Feussner I."/>
            <person name="Gay G."/>
            <person name="Grimwood J."/>
            <person name="Hoegger P.J."/>
            <person name="Jain P."/>
            <person name="Kilaru S."/>
            <person name="Labbe J."/>
            <person name="Lin Y.C."/>
            <person name="Legue V."/>
            <person name="Le Tacon F."/>
            <person name="Marmeisse R."/>
            <person name="Melayah D."/>
            <person name="Montanini B."/>
            <person name="Muratet M."/>
            <person name="Nehls U."/>
            <person name="Niculita-Hirzel H."/>
            <person name="Oudot-Le Secq M.P."/>
            <person name="Peter M."/>
            <person name="Quesneville H."/>
            <person name="Rajashekar B."/>
            <person name="Reich M."/>
            <person name="Rouhier N."/>
            <person name="Schmutz J."/>
            <person name="Yin T."/>
            <person name="Chalot M."/>
            <person name="Henrissat B."/>
            <person name="Kuees U."/>
            <person name="Lucas S."/>
            <person name="Van de Peer Y."/>
            <person name="Podila G.K."/>
            <person name="Polle A."/>
            <person name="Pukkila P.J."/>
            <person name="Richardson P.M."/>
            <person name="Rouze P."/>
            <person name="Sanders I.R."/>
            <person name="Stajich J.E."/>
            <person name="Tunlid A."/>
            <person name="Tuskan G."/>
            <person name="Grigoriev I.V."/>
        </authorList>
    </citation>
    <scope>NUCLEOTIDE SEQUENCE [LARGE SCALE GENOMIC DNA]</scope>
    <source>
        <strain evidence="4">S238N-H82 / ATCC MYA-4686</strain>
    </source>
</reference>
<gene>
    <name evidence="3" type="ORF">LACBIDRAFT_293987</name>
</gene>
<feature type="compositionally biased region" description="Pro residues" evidence="2">
    <location>
        <begin position="20"/>
        <end position="31"/>
    </location>
</feature>
<evidence type="ECO:0000313" key="4">
    <source>
        <dbReference type="Proteomes" id="UP000001194"/>
    </source>
</evidence>
<dbReference type="KEGG" id="lbc:LACBIDRAFT_293987"/>
<organism evidence="4">
    <name type="scientific">Laccaria bicolor (strain S238N-H82 / ATCC MYA-4686)</name>
    <name type="common">Bicoloured deceiver</name>
    <name type="synonym">Laccaria laccata var. bicolor</name>
    <dbReference type="NCBI Taxonomy" id="486041"/>
    <lineage>
        <taxon>Eukaryota</taxon>
        <taxon>Fungi</taxon>
        <taxon>Dikarya</taxon>
        <taxon>Basidiomycota</taxon>
        <taxon>Agaricomycotina</taxon>
        <taxon>Agaricomycetes</taxon>
        <taxon>Agaricomycetidae</taxon>
        <taxon>Agaricales</taxon>
        <taxon>Agaricineae</taxon>
        <taxon>Hydnangiaceae</taxon>
        <taxon>Laccaria</taxon>
    </lineage>
</organism>
<dbReference type="EMBL" id="DS547100">
    <property type="protein sequence ID" value="EDR09044.1"/>
    <property type="molecule type" value="Genomic_DNA"/>
</dbReference>
<dbReference type="Proteomes" id="UP000001194">
    <property type="component" value="Unassembled WGS sequence"/>
</dbReference>
<feature type="compositionally biased region" description="Low complexity" evidence="2">
    <location>
        <begin position="10"/>
        <end position="19"/>
    </location>
</feature>
<dbReference type="RefSeq" id="XP_001880357.1">
    <property type="nucleotide sequence ID" value="XM_001880322.1"/>
</dbReference>
<evidence type="ECO:0000256" key="1">
    <source>
        <dbReference type="SAM" id="Coils"/>
    </source>
</evidence>
<dbReference type="InParanoid" id="B0D8A0"/>
<feature type="coiled-coil region" evidence="1">
    <location>
        <begin position="125"/>
        <end position="156"/>
    </location>
</feature>
<sequence length="222" mass="25015">MPVKKKQQSTQKNTPTTLKPKPPFIVIPPTPEVHSRAPSGRPRATPDHTPSISLPDSQGLKAIGLELLAAGGMSKDVVAMAEFFATMKHTLSNLTNTFDRLETQTERMLSLGVDIKATEQLRQIRSTLSEQIARQTKELEDVRSDLKVKVKEALRERLRAEAYAMIQDSVSTVIEERVRHELSIQISENLRPEVIGHRRHILEVKTDLHNTEARRYNASLQS</sequence>
<name>B0D8A0_LACBS</name>
<dbReference type="GeneID" id="6075725"/>
<evidence type="ECO:0000256" key="2">
    <source>
        <dbReference type="SAM" id="MobiDB-lite"/>
    </source>
</evidence>
<accession>B0D8A0</accession>
<dbReference type="AlphaFoldDB" id="B0D8A0"/>
<protein>
    <submittedName>
        <fullName evidence="3">Predicted protein</fullName>
    </submittedName>
</protein>